<keyword evidence="5" id="KW-0547">Nucleotide-binding</keyword>
<organism evidence="9 10">
    <name type="scientific">Hafnia alvei FB1</name>
    <dbReference type="NCBI Taxonomy" id="1453496"/>
    <lineage>
        <taxon>Bacteria</taxon>
        <taxon>Pseudomonadati</taxon>
        <taxon>Pseudomonadota</taxon>
        <taxon>Gammaproteobacteria</taxon>
        <taxon>Enterobacterales</taxon>
        <taxon>Hafniaceae</taxon>
        <taxon>Hafnia</taxon>
    </lineage>
</organism>
<dbReference type="SUPFAM" id="SSF52540">
    <property type="entry name" value="P-loop containing nucleoside triphosphate hydrolases"/>
    <property type="match status" value="1"/>
</dbReference>
<dbReference type="SMART" id="SM00382">
    <property type="entry name" value="AAA"/>
    <property type="match status" value="1"/>
</dbReference>
<dbReference type="Gene3D" id="3.40.50.300">
    <property type="entry name" value="P-loop containing nucleotide triphosphate hydrolases"/>
    <property type="match status" value="1"/>
</dbReference>
<protein>
    <submittedName>
        <fullName evidence="9">Peptide ABC transporter ATP-binding protein</fullName>
    </submittedName>
</protein>
<keyword evidence="4" id="KW-1003">Cell membrane</keyword>
<gene>
    <name evidence="9" type="ORF">AT03_10510</name>
</gene>
<name>A0A097R214_HAFAL</name>
<dbReference type="OrthoDB" id="7374568at2"/>
<dbReference type="PANTHER" id="PTHR43297:SF11">
    <property type="entry name" value="ATPASE COMPONENT OF ABC-TYPE TRANSPORT SYSTEM"/>
    <property type="match status" value="1"/>
</dbReference>
<dbReference type="RefSeq" id="WP_025801253.1">
    <property type="nucleotide sequence ID" value="NZ_CP009706.1"/>
</dbReference>
<keyword evidence="6 9" id="KW-0067">ATP-binding</keyword>
<keyword evidence="3" id="KW-0813">Transport</keyword>
<evidence type="ECO:0000256" key="7">
    <source>
        <dbReference type="ARBA" id="ARBA00023136"/>
    </source>
</evidence>
<dbReference type="PATRIC" id="fig|1453496.5.peg.2111"/>
<dbReference type="Pfam" id="PF00005">
    <property type="entry name" value="ABC_tran"/>
    <property type="match status" value="1"/>
</dbReference>
<accession>A0A097R214</accession>
<dbReference type="InterPro" id="IPR003439">
    <property type="entry name" value="ABC_transporter-like_ATP-bd"/>
</dbReference>
<dbReference type="GO" id="GO:0005524">
    <property type="term" value="F:ATP binding"/>
    <property type="evidence" value="ECO:0007669"/>
    <property type="project" value="UniProtKB-KW"/>
</dbReference>
<evidence type="ECO:0000256" key="4">
    <source>
        <dbReference type="ARBA" id="ARBA00022475"/>
    </source>
</evidence>
<evidence type="ECO:0000313" key="10">
    <source>
        <dbReference type="Proteomes" id="UP000029986"/>
    </source>
</evidence>
<evidence type="ECO:0000313" key="9">
    <source>
        <dbReference type="EMBL" id="AIU72769.1"/>
    </source>
</evidence>
<evidence type="ECO:0000259" key="8">
    <source>
        <dbReference type="PROSITE" id="PS50893"/>
    </source>
</evidence>
<dbReference type="GO" id="GO:0005886">
    <property type="term" value="C:plasma membrane"/>
    <property type="evidence" value="ECO:0007669"/>
    <property type="project" value="UniProtKB-SubCell"/>
</dbReference>
<keyword evidence="7" id="KW-0472">Membrane</keyword>
<dbReference type="PROSITE" id="PS50893">
    <property type="entry name" value="ABC_TRANSPORTER_2"/>
    <property type="match status" value="1"/>
</dbReference>
<dbReference type="EMBL" id="CP009706">
    <property type="protein sequence ID" value="AIU72769.1"/>
    <property type="molecule type" value="Genomic_DNA"/>
</dbReference>
<dbReference type="GO" id="GO:0016887">
    <property type="term" value="F:ATP hydrolysis activity"/>
    <property type="evidence" value="ECO:0007669"/>
    <property type="project" value="InterPro"/>
</dbReference>
<comment type="subcellular location">
    <subcellularLocation>
        <location evidence="1">Cell inner membrane</location>
        <topology evidence="1">Peripheral membrane protein</topology>
    </subcellularLocation>
</comment>
<feature type="domain" description="ABC transporter" evidence="8">
    <location>
        <begin position="2"/>
        <end position="246"/>
    </location>
</feature>
<dbReference type="InterPro" id="IPR003593">
    <property type="entry name" value="AAA+_ATPase"/>
</dbReference>
<evidence type="ECO:0000256" key="5">
    <source>
        <dbReference type="ARBA" id="ARBA00022741"/>
    </source>
</evidence>
<sequence length="272" mass="29813">MLNFDNVTIESARYSWLGRKKWSPILSDINLTLRRGEVVALVGGSGEGKSLLLQSALALLPQNLRKRGDICLNGDVLNTQQCQKLRGNTLCYVPQGVSSLNPLLNVGTQLSRSLHLSGSHTCALALEQQIKHYQLQADVLLKYPRQLSGGMAKRVLACNAALGGAHYILADEITAWLDEPLACQLLQQLRDLSAQGAGVLWVTHDLSLAVRFADRIVALNEGRLSDDITVADLKNGFGSPTLQKHWLAQPEHHLLFPHTAADNFTAGKMRRV</sequence>
<dbReference type="InterPro" id="IPR027417">
    <property type="entry name" value="P-loop_NTPase"/>
</dbReference>
<evidence type="ECO:0000256" key="6">
    <source>
        <dbReference type="ARBA" id="ARBA00022840"/>
    </source>
</evidence>
<dbReference type="eggNOG" id="COG1123">
    <property type="taxonomic scope" value="Bacteria"/>
</dbReference>
<keyword evidence="10" id="KW-1185">Reference proteome</keyword>
<dbReference type="PANTHER" id="PTHR43297">
    <property type="entry name" value="OLIGOPEPTIDE TRANSPORT ATP-BINDING PROTEIN APPD"/>
    <property type="match status" value="1"/>
</dbReference>
<reference evidence="9 10" key="1">
    <citation type="journal article" date="2014" name="Gut Pathog.">
        <title>Gene clusters of Hafnia alvei strain FB1 important in survival and pathogenesis: a draft genome perspective.</title>
        <authorList>
            <person name="Tan J.Y."/>
            <person name="Yin W.F."/>
            <person name="Chan K.G."/>
        </authorList>
    </citation>
    <scope>NUCLEOTIDE SEQUENCE [LARGE SCALE GENOMIC DNA]</scope>
    <source>
        <strain evidence="9 10">FB1</strain>
    </source>
</reference>
<evidence type="ECO:0000256" key="3">
    <source>
        <dbReference type="ARBA" id="ARBA00022448"/>
    </source>
</evidence>
<dbReference type="HOGENOM" id="CLU_000604_1_23_6"/>
<dbReference type="AlphaFoldDB" id="A0A097R214"/>
<dbReference type="KEGG" id="hav:AT03_10510"/>
<evidence type="ECO:0000256" key="2">
    <source>
        <dbReference type="ARBA" id="ARBA00005417"/>
    </source>
</evidence>
<comment type="similarity">
    <text evidence="2">Belongs to the ABC transporter superfamily.</text>
</comment>
<evidence type="ECO:0000256" key="1">
    <source>
        <dbReference type="ARBA" id="ARBA00004417"/>
    </source>
</evidence>
<proteinExistence type="inferred from homology"/>
<dbReference type="Proteomes" id="UP000029986">
    <property type="component" value="Chromosome"/>
</dbReference>
<dbReference type="InterPro" id="IPR050388">
    <property type="entry name" value="ABC_Ni/Peptide_Import"/>
</dbReference>